<protein>
    <submittedName>
        <fullName evidence="2">Uncharacterized protein</fullName>
    </submittedName>
</protein>
<name>Q7NQJ7_CHRVO</name>
<dbReference type="Proteomes" id="UP000001424">
    <property type="component" value="Chromosome"/>
</dbReference>
<dbReference type="eggNOG" id="COG1960">
    <property type="taxonomic scope" value="Bacteria"/>
</dbReference>
<dbReference type="HOGENOM" id="CLU_2011215_0_0_4"/>
<dbReference type="KEGG" id="cvi:CV_4140"/>
<accession>Q7NQJ7</accession>
<feature type="region of interest" description="Disordered" evidence="1">
    <location>
        <begin position="1"/>
        <end position="21"/>
    </location>
</feature>
<reference evidence="2 3" key="1">
    <citation type="journal article" date="2003" name="Proc. Natl. Acad. Sci. U.S.A.">
        <title>The complete genome sequence of Chromobacterium violaceum reveals remarkable and exploitable bacterial adaptability.</title>
        <authorList>
            <person name="Vasconcelos A.T.R."/>
            <person name="de Almeida D.F."/>
            <person name="Almeida F.C."/>
            <person name="de Almeida L.G.P."/>
            <person name="de Almeida R."/>
            <person name="Goncalves J.A.A."/>
            <person name="Andrade E.M."/>
            <person name="Antonio R.V."/>
            <person name="Araripe J."/>
            <person name="de Araujo M.F.F."/>
            <person name="Filho S.A."/>
            <person name="Azevedo V."/>
            <person name="Batista A.J."/>
            <person name="Bataus L.A.M."/>
            <person name="Batista J.S."/>
            <person name="Belo A."/>
            <person name="vander Berg C."/>
            <person name="Blamey J."/>
            <person name="Bogo M."/>
            <person name="Bonato S."/>
            <person name="Bordignon J."/>
            <person name="Brito C.A."/>
            <person name="Brocchi M."/>
            <person name="Burity H.A."/>
            <person name="Camargo A.A."/>
            <person name="Cardoso D.D.P."/>
            <person name="Carneiro N.P."/>
            <person name="Carraro D.M."/>
            <person name="Carvalho C.M.B."/>
            <person name="Cascardo J.C.M."/>
            <person name="Cavada B.S."/>
            <person name="Chueire L.M.O."/>
            <person name="Pasa T.B.C."/>
            <person name="Duran N."/>
            <person name="Fagundes N."/>
            <person name="Falcao C.L."/>
            <person name="Fantinatti F."/>
            <person name="Farias I.P."/>
            <person name="Felipe M.S.S."/>
            <person name="Ferrari L.P."/>
            <person name="Ferro J.A."/>
            <person name="Ferro M.I.T."/>
            <person name="Franco G.R."/>
            <person name="Freitas N.S.A."/>
            <person name="Furlan L.R."/>
            <person name="Gazzinelli R.T."/>
            <person name="Gomes E.A."/>
            <person name="Goncalves P.R."/>
            <person name="Grangeiro T.B."/>
            <person name="Grattapaglia D."/>
            <person name="Grisard E.C."/>
            <person name="Guimaraes C.T."/>
            <person name="Hanna E.S."/>
            <person name="Hungria M."/>
            <person name="Jardim S.N."/>
            <person name="Laurino J."/>
            <person name="Leoi L.C.T."/>
            <person name="Fassarella L."/>
            <person name="Lima A."/>
            <person name="Loureiro M.F."/>
            <person name="Lyra M.C.P."/>
            <person name="Macedo M."/>
            <person name="Madeira H.M.F."/>
            <person name="Manfio G.P."/>
            <person name="Maranhao A.Q."/>
            <person name="Martins W.S."/>
            <person name="di Mauro S.M.Z."/>
            <person name="de Medeiros S.R.B."/>
            <person name="Meissner R.D.V."/>
            <person name="Menck C.F.M."/>
            <person name="Moreira M.A.M."/>
            <person name="Nascimento F.F."/>
            <person name="Nicolas M.F."/>
            <person name="Oliveira J.G."/>
            <person name="Oliveira S.C."/>
            <person name="Paixao R.F.C."/>
            <person name="Parente J.A."/>
            <person name="Pedrosa F.O."/>
            <person name="Pena S.J.D."/>
            <person name="Perreira J.O."/>
            <person name="Perreira M."/>
            <person name="Pinto L.S.R.C."/>
            <person name="Pinto L.S."/>
            <person name="Porto J.I.R."/>
            <person name="Potrich D.P."/>
            <person name="Neto C.E.R."/>
            <person name="Reis A.M.M."/>
            <person name="Rigo L.U."/>
            <person name="Rondinelli E."/>
            <person name="dos Santos E.B.P."/>
            <person name="Santos F.R."/>
            <person name="Schneider M.P.C."/>
            <person name="Seuanez H.N."/>
            <person name="Silva A.M.R."/>
            <person name="da Silva A.L.C."/>
            <person name="Silva D.W."/>
            <person name="Silva R."/>
            <person name="Simoes I.C."/>
            <person name="Simon D."/>
            <person name="Soares C.M.A."/>
            <person name="Soares R.B.A."/>
            <person name="Souza E.M."/>
            <person name="Souza K.R.L."/>
            <person name="Souza R.C."/>
            <person name="Steffens M.B.R."/>
            <person name="Steindel M."/>
            <person name="Teixeira S.R."/>
            <person name="Urmenyi T."/>
            <person name="Vettore A."/>
            <person name="Wassem R."/>
            <person name="Zaha A."/>
            <person name="Simpson A.J.G."/>
        </authorList>
    </citation>
    <scope>NUCLEOTIDE SEQUENCE [LARGE SCALE GENOMIC DNA]</scope>
    <source>
        <strain evidence="3">ATCC 12472 / DSM 30191 / JCM 1249 / NBRC 12614 / NCIMB 9131 / NCTC 9757</strain>
    </source>
</reference>
<dbReference type="STRING" id="243365.CV_4140"/>
<evidence type="ECO:0000313" key="2">
    <source>
        <dbReference type="EMBL" id="AAQ61801.1"/>
    </source>
</evidence>
<keyword evidence="3" id="KW-1185">Reference proteome</keyword>
<proteinExistence type="predicted"/>
<evidence type="ECO:0000256" key="1">
    <source>
        <dbReference type="SAM" id="MobiDB-lite"/>
    </source>
</evidence>
<organism evidence="2 3">
    <name type="scientific">Chromobacterium violaceum (strain ATCC 12472 / DSM 30191 / JCM 1249 / CCUG 213 / NBRC 12614 / NCIMB 9131 / NCTC 9757 / MK)</name>
    <dbReference type="NCBI Taxonomy" id="243365"/>
    <lineage>
        <taxon>Bacteria</taxon>
        <taxon>Pseudomonadati</taxon>
        <taxon>Pseudomonadota</taxon>
        <taxon>Betaproteobacteria</taxon>
        <taxon>Neisseriales</taxon>
        <taxon>Chromobacteriaceae</taxon>
        <taxon>Chromobacterium</taxon>
    </lineage>
</organism>
<gene>
    <name evidence="2" type="ordered locus">CV_4140</name>
</gene>
<sequence length="123" mass="13232">MNWQTRGVDNQRDESQDYNPFDTDAALKEAMIHAGAGWPSTASVWPRGNVRTGRVGQPFRAAAAGFRPPHRPRRLPSIQARSAGAVPLAGAGVAAVRQRAFRSLNGFSRLHGQAGREPGIPPP</sequence>
<dbReference type="AlphaFoldDB" id="Q7NQJ7"/>
<dbReference type="EMBL" id="AE016825">
    <property type="protein sequence ID" value="AAQ61801.1"/>
    <property type="molecule type" value="Genomic_DNA"/>
</dbReference>
<evidence type="ECO:0000313" key="3">
    <source>
        <dbReference type="Proteomes" id="UP000001424"/>
    </source>
</evidence>